<dbReference type="Proteomes" id="UP000776164">
    <property type="component" value="Unassembled WGS sequence"/>
</dbReference>
<protein>
    <submittedName>
        <fullName evidence="1">Uncharacterized protein</fullName>
    </submittedName>
</protein>
<name>A0ABS2L5W7_9MICO</name>
<comment type="caution">
    <text evidence="1">The sequence shown here is derived from an EMBL/GenBank/DDBJ whole genome shotgun (WGS) entry which is preliminary data.</text>
</comment>
<accession>A0ABS2L5W7</accession>
<dbReference type="RefSeq" id="WP_205109285.1">
    <property type="nucleotide sequence ID" value="NZ_BAAAHT010000004.1"/>
</dbReference>
<organism evidence="1 2">
    <name type="scientific">Subtercola frigoramans</name>
    <dbReference type="NCBI Taxonomy" id="120298"/>
    <lineage>
        <taxon>Bacteria</taxon>
        <taxon>Bacillati</taxon>
        <taxon>Actinomycetota</taxon>
        <taxon>Actinomycetes</taxon>
        <taxon>Micrococcales</taxon>
        <taxon>Microbacteriaceae</taxon>
        <taxon>Subtercola</taxon>
    </lineage>
</organism>
<reference evidence="1 2" key="1">
    <citation type="submission" date="2021-01" db="EMBL/GenBank/DDBJ databases">
        <title>Sequencing the genomes of 1000 actinobacteria strains.</title>
        <authorList>
            <person name="Klenk H.-P."/>
        </authorList>
    </citation>
    <scope>NUCLEOTIDE SEQUENCE [LARGE SCALE GENOMIC DNA]</scope>
    <source>
        <strain evidence="1 2">DSM 13057</strain>
    </source>
</reference>
<evidence type="ECO:0000313" key="1">
    <source>
        <dbReference type="EMBL" id="MBM7472493.1"/>
    </source>
</evidence>
<evidence type="ECO:0000313" key="2">
    <source>
        <dbReference type="Proteomes" id="UP000776164"/>
    </source>
</evidence>
<dbReference type="EMBL" id="JAFBBU010000001">
    <property type="protein sequence ID" value="MBM7472493.1"/>
    <property type="molecule type" value="Genomic_DNA"/>
</dbReference>
<keyword evidence="2" id="KW-1185">Reference proteome</keyword>
<gene>
    <name evidence="1" type="ORF">JOE66_002127</name>
</gene>
<sequence length="84" mass="9475">MTNTEDADNQLVPLPMPIRLHPFRGMLLDAISEANSALFQLYQLTAEVIRENDGHFFEGDDVLEQVHNLTLVSTQVELLIIKAI</sequence>
<proteinExistence type="predicted"/>